<accession>A0A916QGZ7</accession>
<feature type="transmembrane region" description="Helical" evidence="1">
    <location>
        <begin position="77"/>
        <end position="94"/>
    </location>
</feature>
<dbReference type="AlphaFoldDB" id="A0A916QGZ7"/>
<reference evidence="2" key="1">
    <citation type="submission" date="2020-08" db="EMBL/GenBank/DDBJ databases">
        <title>Taxonomic study for Lactobacillus species isolated from hardwood bark.</title>
        <authorList>
            <person name="Tohno M."/>
            <person name="Tanizawa Y."/>
        </authorList>
    </citation>
    <scope>NUCLEOTIDE SEQUENCE</scope>
    <source>
        <strain evidence="2">B40</strain>
    </source>
</reference>
<organism evidence="2 3">
    <name type="scientific">Lactobacillus corticis</name>
    <dbReference type="NCBI Taxonomy" id="2201249"/>
    <lineage>
        <taxon>Bacteria</taxon>
        <taxon>Bacillati</taxon>
        <taxon>Bacillota</taxon>
        <taxon>Bacilli</taxon>
        <taxon>Lactobacillales</taxon>
        <taxon>Lactobacillaceae</taxon>
        <taxon>Lactobacillus</taxon>
    </lineage>
</organism>
<evidence type="ECO:0000313" key="2">
    <source>
        <dbReference type="EMBL" id="GFZ27124.1"/>
    </source>
</evidence>
<keyword evidence="3" id="KW-1185">Reference proteome</keyword>
<dbReference type="Proteomes" id="UP000677218">
    <property type="component" value="Unassembled WGS sequence"/>
</dbReference>
<dbReference type="EMBL" id="BMAY01000006">
    <property type="protein sequence ID" value="GFZ27124.1"/>
    <property type="molecule type" value="Genomic_DNA"/>
</dbReference>
<protein>
    <submittedName>
        <fullName evidence="2">Membrane protein</fullName>
    </submittedName>
</protein>
<comment type="caution">
    <text evidence="2">The sequence shown here is derived from an EMBL/GenBank/DDBJ whole genome shotgun (WGS) entry which is preliminary data.</text>
</comment>
<sequence>MIYVACGSILIAIGVIWLINPAKRPNRIYGYWSYLAITTKESFKLAQKWAAGYFILYGGIQLLLGVGIHYLKWDRYFLCWLLTFYLFIIFPIASTETKLKKYLLARHELPADYVNPDDVKHEKVKGFKDQ</sequence>
<keyword evidence="1" id="KW-0472">Membrane</keyword>
<keyword evidence="1" id="KW-0812">Transmembrane</keyword>
<proteinExistence type="predicted"/>
<name>A0A916QGZ7_9LACO</name>
<feature type="transmembrane region" description="Helical" evidence="1">
    <location>
        <begin position="50"/>
        <end position="70"/>
    </location>
</feature>
<dbReference type="RefSeq" id="WP_212780817.1">
    <property type="nucleotide sequence ID" value="NZ_BMAY01000006.1"/>
</dbReference>
<keyword evidence="1" id="KW-1133">Transmembrane helix</keyword>
<gene>
    <name evidence="2" type="ORF">LCB40_10040</name>
</gene>
<evidence type="ECO:0000313" key="3">
    <source>
        <dbReference type="Proteomes" id="UP000677218"/>
    </source>
</evidence>
<evidence type="ECO:0000256" key="1">
    <source>
        <dbReference type="SAM" id="Phobius"/>
    </source>
</evidence>